<feature type="binding site" description="axial binding residue" evidence="7">
    <location>
        <position position="468"/>
    </location>
    <ligand>
        <name>heme</name>
        <dbReference type="ChEBI" id="CHEBI:30413"/>
    </ligand>
    <ligandPart>
        <name>Fe</name>
        <dbReference type="ChEBI" id="CHEBI:18248"/>
    </ligandPart>
</feature>
<keyword evidence="10" id="KW-1185">Reference proteome</keyword>
<dbReference type="PANTHER" id="PTHR24304:SF2">
    <property type="entry name" value="24-HYDROXYCHOLESTEROL 7-ALPHA-HYDROXYLASE"/>
    <property type="match status" value="1"/>
</dbReference>
<name>A0AAW0R8Q1_9PEZI</name>
<dbReference type="InterPro" id="IPR002403">
    <property type="entry name" value="Cyt_P450_E_grp-IV"/>
</dbReference>
<dbReference type="PROSITE" id="PS00086">
    <property type="entry name" value="CYTOCHROME_P450"/>
    <property type="match status" value="1"/>
</dbReference>
<dbReference type="InterPro" id="IPR050529">
    <property type="entry name" value="CYP450_sterol_14alpha_dmase"/>
</dbReference>
<dbReference type="InterPro" id="IPR036396">
    <property type="entry name" value="Cyt_P450_sf"/>
</dbReference>
<evidence type="ECO:0000313" key="10">
    <source>
        <dbReference type="Proteomes" id="UP001392437"/>
    </source>
</evidence>
<protein>
    <recommendedName>
        <fullName evidence="11">Cytochrome P450</fullName>
    </recommendedName>
</protein>
<evidence type="ECO:0000313" key="9">
    <source>
        <dbReference type="EMBL" id="KAK8130239.1"/>
    </source>
</evidence>
<organism evidence="9 10">
    <name type="scientific">Apiospora kogelbergensis</name>
    <dbReference type="NCBI Taxonomy" id="1337665"/>
    <lineage>
        <taxon>Eukaryota</taxon>
        <taxon>Fungi</taxon>
        <taxon>Dikarya</taxon>
        <taxon>Ascomycota</taxon>
        <taxon>Pezizomycotina</taxon>
        <taxon>Sordariomycetes</taxon>
        <taxon>Xylariomycetidae</taxon>
        <taxon>Amphisphaeriales</taxon>
        <taxon>Apiosporaceae</taxon>
        <taxon>Apiospora</taxon>
    </lineage>
</organism>
<keyword evidence="4 7" id="KW-0479">Metal-binding</keyword>
<evidence type="ECO:0000256" key="2">
    <source>
        <dbReference type="ARBA" id="ARBA00010617"/>
    </source>
</evidence>
<keyword evidence="8" id="KW-0560">Oxidoreductase</keyword>
<comment type="cofactor">
    <cofactor evidence="1 7">
        <name>heme</name>
        <dbReference type="ChEBI" id="CHEBI:30413"/>
    </cofactor>
</comment>
<dbReference type="GO" id="GO:0020037">
    <property type="term" value="F:heme binding"/>
    <property type="evidence" value="ECO:0007669"/>
    <property type="project" value="InterPro"/>
</dbReference>
<dbReference type="Gene3D" id="1.10.630.10">
    <property type="entry name" value="Cytochrome P450"/>
    <property type="match status" value="1"/>
</dbReference>
<evidence type="ECO:0000256" key="3">
    <source>
        <dbReference type="ARBA" id="ARBA00022617"/>
    </source>
</evidence>
<evidence type="ECO:0000256" key="8">
    <source>
        <dbReference type="RuleBase" id="RU000461"/>
    </source>
</evidence>
<evidence type="ECO:0000256" key="5">
    <source>
        <dbReference type="ARBA" id="ARBA00023004"/>
    </source>
</evidence>
<keyword evidence="5 7" id="KW-0408">Iron</keyword>
<dbReference type="EMBL" id="JAQQWP010000002">
    <property type="protein sequence ID" value="KAK8130239.1"/>
    <property type="molecule type" value="Genomic_DNA"/>
</dbReference>
<dbReference type="InterPro" id="IPR001128">
    <property type="entry name" value="Cyt_P450"/>
</dbReference>
<dbReference type="GO" id="GO:0008395">
    <property type="term" value="F:steroid hydroxylase activity"/>
    <property type="evidence" value="ECO:0007669"/>
    <property type="project" value="TreeGrafter"/>
</dbReference>
<dbReference type="Pfam" id="PF00067">
    <property type="entry name" value="p450"/>
    <property type="match status" value="1"/>
</dbReference>
<dbReference type="PRINTS" id="PR00465">
    <property type="entry name" value="EP450IV"/>
</dbReference>
<evidence type="ECO:0000256" key="6">
    <source>
        <dbReference type="ARBA" id="ARBA00023033"/>
    </source>
</evidence>
<proteinExistence type="inferred from homology"/>
<dbReference type="GO" id="GO:0005506">
    <property type="term" value="F:iron ion binding"/>
    <property type="evidence" value="ECO:0007669"/>
    <property type="project" value="InterPro"/>
</dbReference>
<dbReference type="PANTHER" id="PTHR24304">
    <property type="entry name" value="CYTOCHROME P450 FAMILY 7"/>
    <property type="match status" value="1"/>
</dbReference>
<comment type="caution">
    <text evidence="9">The sequence shown here is derived from an EMBL/GenBank/DDBJ whole genome shotgun (WGS) entry which is preliminary data.</text>
</comment>
<evidence type="ECO:0000256" key="4">
    <source>
        <dbReference type="ARBA" id="ARBA00022723"/>
    </source>
</evidence>
<dbReference type="Proteomes" id="UP001392437">
    <property type="component" value="Unassembled WGS sequence"/>
</dbReference>
<sequence>MPLFQDFLASTASLGSGSRQGLSPFFALAGFWVVWRIWKFVISPQVFSSDPKPLPYWIPYFGSAIGFFRNSHDLINKAISKHESREPFTVTVVGQEFYVVTDPQNVAEVYKNTTQLSFDLFLREILVACGTSKRALEAMCLEPPPYREDQTAATDANPFGKSLIRLAMDFHHIQLLPGPKSQAPGLSDVIINNISRLQDWERLYSDPHLPVRKTPTEMEVSLLKWCGNILVEAGTKAYYGRRMWESEPDLLRVFYQFDHSAWKLFFHCPEMFSQDVLSARNHMAKVFTKHFERPKEERSDESWFTNALEAEQRKAGLNEYEMATTNIFIYFAINGNTYKLCFWMLVYIISDRSLLTKLRAEIDPDGTGRDPSIEHLTKECPLLDAVLNETLRMYTNSATMRHVTDDTVIGGKTMRSGRQIMIPYRQLHENGDVFGMDTASFNPVRFLETKGLKRSSSFRPFGGGATFCAGRFVAQKEVMMFIGIALMRFDVEVPKTSGGLAQEIPRVDGGKPTLGMMAPLPSDEYIVRIKQRRMGIQS</sequence>
<dbReference type="InterPro" id="IPR017972">
    <property type="entry name" value="Cyt_P450_CS"/>
</dbReference>
<dbReference type="GO" id="GO:0016705">
    <property type="term" value="F:oxidoreductase activity, acting on paired donors, with incorporation or reduction of molecular oxygen"/>
    <property type="evidence" value="ECO:0007669"/>
    <property type="project" value="InterPro"/>
</dbReference>
<dbReference type="AlphaFoldDB" id="A0AAW0R8Q1"/>
<keyword evidence="3 7" id="KW-0349">Heme</keyword>
<evidence type="ECO:0000256" key="7">
    <source>
        <dbReference type="PIRSR" id="PIRSR602403-1"/>
    </source>
</evidence>
<evidence type="ECO:0000256" key="1">
    <source>
        <dbReference type="ARBA" id="ARBA00001971"/>
    </source>
</evidence>
<dbReference type="CDD" id="cd11040">
    <property type="entry name" value="CYP7_CYP8-like"/>
    <property type="match status" value="1"/>
</dbReference>
<comment type="similarity">
    <text evidence="2 8">Belongs to the cytochrome P450 family.</text>
</comment>
<gene>
    <name evidence="9" type="ORF">PG999_002619</name>
</gene>
<dbReference type="SUPFAM" id="SSF48264">
    <property type="entry name" value="Cytochrome P450"/>
    <property type="match status" value="1"/>
</dbReference>
<keyword evidence="6 8" id="KW-0503">Monooxygenase</keyword>
<reference evidence="9 10" key="1">
    <citation type="submission" date="2023-01" db="EMBL/GenBank/DDBJ databases">
        <title>Analysis of 21 Apiospora genomes using comparative genomics revels a genus with tremendous synthesis potential of carbohydrate active enzymes and secondary metabolites.</title>
        <authorList>
            <person name="Sorensen T."/>
        </authorList>
    </citation>
    <scope>NUCLEOTIDE SEQUENCE [LARGE SCALE GENOMIC DNA]</scope>
    <source>
        <strain evidence="9 10">CBS 117206</strain>
    </source>
</reference>
<accession>A0AAW0R8Q1</accession>
<evidence type="ECO:0008006" key="11">
    <source>
        <dbReference type="Google" id="ProtNLM"/>
    </source>
</evidence>